<accession>Q311V5</accession>
<dbReference type="STRING" id="207559.Dde_1492"/>
<organism evidence="2 3">
    <name type="scientific">Oleidesulfovibrio alaskensis (strain ATCC BAA-1058 / DSM 17464 / G20)</name>
    <name type="common">Desulfovibrio alaskensis</name>
    <dbReference type="NCBI Taxonomy" id="207559"/>
    <lineage>
        <taxon>Bacteria</taxon>
        <taxon>Pseudomonadati</taxon>
        <taxon>Thermodesulfobacteriota</taxon>
        <taxon>Desulfovibrionia</taxon>
        <taxon>Desulfovibrionales</taxon>
        <taxon>Desulfovibrionaceae</taxon>
        <taxon>Oleidesulfovibrio</taxon>
    </lineage>
</organism>
<evidence type="ECO:0000313" key="2">
    <source>
        <dbReference type="EMBL" id="ABB38291.1"/>
    </source>
</evidence>
<dbReference type="InterPro" id="IPR012337">
    <property type="entry name" value="RNaseH-like_sf"/>
</dbReference>
<dbReference type="eggNOG" id="COG3359">
    <property type="taxonomic scope" value="Bacteria"/>
</dbReference>
<dbReference type="EMBL" id="CP000112">
    <property type="protein sequence ID" value="ABB38291.1"/>
    <property type="molecule type" value="Genomic_DNA"/>
</dbReference>
<dbReference type="Proteomes" id="UP000002710">
    <property type="component" value="Chromosome"/>
</dbReference>
<proteinExistence type="predicted"/>
<reference evidence="2 3" key="1">
    <citation type="journal article" date="2011" name="J. Bacteriol.">
        <title>Complete genome sequence and updated annotation of Desulfovibrio alaskensis G20.</title>
        <authorList>
            <person name="Hauser L.J."/>
            <person name="Land M.L."/>
            <person name="Brown S.D."/>
            <person name="Larimer F."/>
            <person name="Keller K.L."/>
            <person name="Rapp-Giles B.J."/>
            <person name="Price M.N."/>
            <person name="Lin M."/>
            <person name="Bruce D.C."/>
            <person name="Detter J.C."/>
            <person name="Tapia R."/>
            <person name="Han C.S."/>
            <person name="Goodwin L.A."/>
            <person name="Cheng J.F."/>
            <person name="Pitluck S."/>
            <person name="Copeland A."/>
            <person name="Lucas S."/>
            <person name="Nolan M."/>
            <person name="Lapidus A.L."/>
            <person name="Palumbo A.V."/>
            <person name="Wall J.D."/>
        </authorList>
    </citation>
    <scope>NUCLEOTIDE SEQUENCE [LARGE SCALE GENOMIC DNA]</scope>
    <source>
        <strain evidence="3">ATCC BAA 1058 / DSM 17464 / G20</strain>
    </source>
</reference>
<dbReference type="PANTHER" id="PTHR38462:SF1">
    <property type="entry name" value="YPRB RIBONUCLEASE H-LIKE DOMAIN-CONTAINING PROTEIN"/>
    <property type="match status" value="1"/>
</dbReference>
<dbReference type="Pfam" id="PF13482">
    <property type="entry name" value="RNase_H_2"/>
    <property type="match status" value="1"/>
</dbReference>
<dbReference type="AlphaFoldDB" id="Q311V5"/>
<dbReference type="HOGENOM" id="CLU_073770_0_0_7"/>
<dbReference type="PANTHER" id="PTHR38462">
    <property type="entry name" value="EXONUCLEASE-LIKE PROTEIN"/>
    <property type="match status" value="1"/>
</dbReference>
<dbReference type="Gene3D" id="3.30.420.10">
    <property type="entry name" value="Ribonuclease H-like superfamily/Ribonuclease H"/>
    <property type="match status" value="1"/>
</dbReference>
<sequence length="277" mass="30900">MLKNTFCHLPGVGAGTERSLWDKGVLTWEDALDAPQKLLGKNGDRLRRGAEESLARLESADAAWFGGSLPANMQWRLFDPFRCNAAYVDIETTGLSWPSAHVTTIALYDGRQVRTYVHGRNLHDFAEDMAAYDLLITFNGKCFDVPFLERALDMRMTAGHVDLRYVFRALGLGGGLKHIEHCLGFDRGELEGVDGYMAVLLWNLFRRTGDERVLETLLAYNAEDVLTLEPLMYHAYNRHLAGTPFSQTAALSVPPVAPNPFRASPHALREARSGAMF</sequence>
<keyword evidence="3" id="KW-1185">Reference proteome</keyword>
<feature type="domain" description="YprB ribonuclease H-like" evidence="1">
    <location>
        <begin position="86"/>
        <end position="235"/>
    </location>
</feature>
<protein>
    <recommendedName>
        <fullName evidence="1">YprB ribonuclease H-like domain-containing protein</fullName>
    </recommendedName>
</protein>
<dbReference type="SUPFAM" id="SSF53098">
    <property type="entry name" value="Ribonuclease H-like"/>
    <property type="match status" value="1"/>
</dbReference>
<dbReference type="GO" id="GO:0003676">
    <property type="term" value="F:nucleic acid binding"/>
    <property type="evidence" value="ECO:0007669"/>
    <property type="project" value="InterPro"/>
</dbReference>
<dbReference type="InterPro" id="IPR036397">
    <property type="entry name" value="RNaseH_sf"/>
</dbReference>
<dbReference type="InterPro" id="IPR038720">
    <property type="entry name" value="YprB_RNase_H-like_dom"/>
</dbReference>
<name>Q311V5_OLEA2</name>
<evidence type="ECO:0000313" key="3">
    <source>
        <dbReference type="Proteomes" id="UP000002710"/>
    </source>
</evidence>
<evidence type="ECO:0000259" key="1">
    <source>
        <dbReference type="Pfam" id="PF13482"/>
    </source>
</evidence>
<dbReference type="RefSeq" id="WP_011367457.1">
    <property type="nucleotide sequence ID" value="NC_007519.1"/>
</dbReference>
<gene>
    <name evidence="2" type="ordered locus">Dde_1492</name>
</gene>
<dbReference type="KEGG" id="dde:Dde_1492"/>